<dbReference type="HOGENOM" id="CLU_1422717_0_0_1"/>
<protein>
    <submittedName>
        <fullName evidence="1 2">Uncharacterized protein</fullName>
    </submittedName>
</protein>
<dbReference type="EMBL" id="AMQN01002453">
    <property type="status" value="NOT_ANNOTATED_CDS"/>
    <property type="molecule type" value="Genomic_DNA"/>
</dbReference>
<dbReference type="Proteomes" id="UP000014760">
    <property type="component" value="Unassembled WGS sequence"/>
</dbReference>
<reference evidence="1 3" key="2">
    <citation type="journal article" date="2013" name="Nature">
        <title>Insights into bilaterian evolution from three spiralian genomes.</title>
        <authorList>
            <person name="Simakov O."/>
            <person name="Marletaz F."/>
            <person name="Cho S.J."/>
            <person name="Edsinger-Gonzales E."/>
            <person name="Havlak P."/>
            <person name="Hellsten U."/>
            <person name="Kuo D.H."/>
            <person name="Larsson T."/>
            <person name="Lv J."/>
            <person name="Arendt D."/>
            <person name="Savage R."/>
            <person name="Osoegawa K."/>
            <person name="de Jong P."/>
            <person name="Grimwood J."/>
            <person name="Chapman J.A."/>
            <person name="Shapiro H."/>
            <person name="Aerts A."/>
            <person name="Otillar R.P."/>
            <person name="Terry A.Y."/>
            <person name="Boore J.L."/>
            <person name="Grigoriev I.V."/>
            <person name="Lindberg D.R."/>
            <person name="Seaver E.C."/>
            <person name="Weisblat D.A."/>
            <person name="Putnam N.H."/>
            <person name="Rokhsar D.S."/>
        </authorList>
    </citation>
    <scope>NUCLEOTIDE SEQUENCE</scope>
    <source>
        <strain evidence="1 3">I ESC-2004</strain>
    </source>
</reference>
<dbReference type="AlphaFoldDB" id="R7TMM7"/>
<accession>R7TMM7</accession>
<proteinExistence type="predicted"/>
<organism evidence="1">
    <name type="scientific">Capitella teleta</name>
    <name type="common">Polychaete worm</name>
    <dbReference type="NCBI Taxonomy" id="283909"/>
    <lineage>
        <taxon>Eukaryota</taxon>
        <taxon>Metazoa</taxon>
        <taxon>Spiralia</taxon>
        <taxon>Lophotrochozoa</taxon>
        <taxon>Annelida</taxon>
        <taxon>Polychaeta</taxon>
        <taxon>Sedentaria</taxon>
        <taxon>Scolecida</taxon>
        <taxon>Capitellidae</taxon>
        <taxon>Capitella</taxon>
    </lineage>
</organism>
<reference evidence="2" key="3">
    <citation type="submission" date="2015-06" db="UniProtKB">
        <authorList>
            <consortium name="EnsemblMetazoa"/>
        </authorList>
    </citation>
    <scope>IDENTIFICATION</scope>
</reference>
<dbReference type="EnsemblMetazoa" id="CapteT203018">
    <property type="protein sequence ID" value="CapteP203018"/>
    <property type="gene ID" value="CapteG203018"/>
</dbReference>
<sequence>MSLRTVSKCGIYLIGQKVLTHSEAADLWEDPSKKDIQSQVCFSEKTENANNAIDDAIVVSMGLDCENDNRSSCIEQLAADEELSEEKRLPPDERETAGATMEKLTTQNRKCVSKFCAHIGDSDLVLLHFLYFPTYSFWKSSILLGITDSCEMALIRRARESIWKEAGVEFDVHPLVQPTGGRDSGASININ</sequence>
<reference evidence="3" key="1">
    <citation type="submission" date="2012-12" db="EMBL/GenBank/DDBJ databases">
        <authorList>
            <person name="Hellsten U."/>
            <person name="Grimwood J."/>
            <person name="Chapman J.A."/>
            <person name="Shapiro H."/>
            <person name="Aerts A."/>
            <person name="Otillar R.P."/>
            <person name="Terry A.Y."/>
            <person name="Boore J.L."/>
            <person name="Simakov O."/>
            <person name="Marletaz F."/>
            <person name="Cho S.-J."/>
            <person name="Edsinger-Gonzales E."/>
            <person name="Havlak P."/>
            <person name="Kuo D.-H."/>
            <person name="Larsson T."/>
            <person name="Lv J."/>
            <person name="Arendt D."/>
            <person name="Savage R."/>
            <person name="Osoegawa K."/>
            <person name="de Jong P."/>
            <person name="Lindberg D.R."/>
            <person name="Seaver E.C."/>
            <person name="Weisblat D.A."/>
            <person name="Putnam N.H."/>
            <person name="Grigoriev I.V."/>
            <person name="Rokhsar D.S."/>
        </authorList>
    </citation>
    <scope>NUCLEOTIDE SEQUENCE</scope>
    <source>
        <strain evidence="3">I ESC-2004</strain>
    </source>
</reference>
<evidence type="ECO:0000313" key="2">
    <source>
        <dbReference type="EnsemblMetazoa" id="CapteP203018"/>
    </source>
</evidence>
<name>R7TMM7_CAPTE</name>
<evidence type="ECO:0000313" key="1">
    <source>
        <dbReference type="EMBL" id="ELT95128.1"/>
    </source>
</evidence>
<dbReference type="EMBL" id="KB309217">
    <property type="protein sequence ID" value="ELT95128.1"/>
    <property type="molecule type" value="Genomic_DNA"/>
</dbReference>
<evidence type="ECO:0000313" key="3">
    <source>
        <dbReference type="Proteomes" id="UP000014760"/>
    </source>
</evidence>
<keyword evidence="3" id="KW-1185">Reference proteome</keyword>
<gene>
    <name evidence="1" type="ORF">CAPTEDRAFT_203018</name>
</gene>